<organism evidence="3">
    <name type="scientific">plant metagenome</name>
    <dbReference type="NCBI Taxonomy" id="1297885"/>
    <lineage>
        <taxon>unclassified sequences</taxon>
        <taxon>metagenomes</taxon>
        <taxon>organismal metagenomes</taxon>
    </lineage>
</organism>
<evidence type="ECO:0000313" key="2">
    <source>
        <dbReference type="EMBL" id="VFR31838.1"/>
    </source>
</evidence>
<proteinExistence type="predicted"/>
<dbReference type="InterPro" id="IPR042100">
    <property type="entry name" value="Bug_dom1"/>
</dbReference>
<dbReference type="InterPro" id="IPR005064">
    <property type="entry name" value="BUG"/>
</dbReference>
<accession>A0A484TUA3</accession>
<dbReference type="AlphaFoldDB" id="A0A484TUA3"/>
<evidence type="ECO:0000313" key="3">
    <source>
        <dbReference type="EMBL" id="VFR77831.1"/>
    </source>
</evidence>
<dbReference type="EMBL" id="CAADIC010000015">
    <property type="protein sequence ID" value="VFR31838.1"/>
    <property type="molecule type" value="Genomic_DNA"/>
</dbReference>
<dbReference type="PIRSF" id="PIRSF017082">
    <property type="entry name" value="YflP"/>
    <property type="match status" value="1"/>
</dbReference>
<dbReference type="SUPFAM" id="SSF53850">
    <property type="entry name" value="Periplasmic binding protein-like II"/>
    <property type="match status" value="1"/>
</dbReference>
<evidence type="ECO:0000256" key="1">
    <source>
        <dbReference type="SAM" id="MobiDB-lite"/>
    </source>
</evidence>
<name>A0A484TUA3_9ZZZZ</name>
<dbReference type="Gene3D" id="3.40.190.150">
    <property type="entry name" value="Bordetella uptake gene, domain 1"/>
    <property type="match status" value="1"/>
</dbReference>
<dbReference type="EMBL" id="CAADIL010000025">
    <property type="protein sequence ID" value="VFR77831.1"/>
    <property type="molecule type" value="Genomic_DNA"/>
</dbReference>
<dbReference type="PANTHER" id="PTHR42928:SF5">
    <property type="entry name" value="BLR1237 PROTEIN"/>
    <property type="match status" value="1"/>
</dbReference>
<sequence length="363" mass="38543">MYVPSHTVPQHGAHAPDAMPIKTETSMNAAKTLTRLLLAAALGAASLGAHAVTDAVTDPVTDAAASYPDKLVKIIVPYTPGGFNDTLGRIFARKLQEAWGQPVVVENKAGAGTIVGTEMAARAAPDGYTLLIQGFPFIVNSFLYDKLPYDTRKDLVPVVGGAQARNLLVVRQESPITSLQDLVARAKAAPGKLNYASSGNGTSNHVTMEYFKVATGTDLTQIPYKGSAPMVTDLLGGQVDVMFDNVPHVLPHVKAGKMRALAITSPKRSPLAPDVPTVAEQGYADFEVSVPYGLFAPAGTPPAIIAKINAELNKAMQSEDVRKIYADQGVEPLGGSPEDFKVFVEGEMAKWSKVIRQANIRAQ</sequence>
<dbReference type="Gene3D" id="3.40.190.10">
    <property type="entry name" value="Periplasmic binding protein-like II"/>
    <property type="match status" value="1"/>
</dbReference>
<feature type="region of interest" description="Disordered" evidence="1">
    <location>
        <begin position="1"/>
        <end position="22"/>
    </location>
</feature>
<dbReference type="Pfam" id="PF03401">
    <property type="entry name" value="TctC"/>
    <property type="match status" value="1"/>
</dbReference>
<reference evidence="3" key="1">
    <citation type="submission" date="2019-03" db="EMBL/GenBank/DDBJ databases">
        <authorList>
            <person name="Danneels B."/>
        </authorList>
    </citation>
    <scope>NUCLEOTIDE SEQUENCE</scope>
</reference>
<dbReference type="PANTHER" id="PTHR42928">
    <property type="entry name" value="TRICARBOXYLATE-BINDING PROTEIN"/>
    <property type="match status" value="1"/>
</dbReference>
<dbReference type="CDD" id="cd13578">
    <property type="entry name" value="PBP2_Bug27"/>
    <property type="match status" value="1"/>
</dbReference>
<gene>
    <name evidence="2" type="ORF">ANDA3_0519</name>
    <name evidence="3" type="ORF">DAR2_0391</name>
</gene>
<protein>
    <submittedName>
        <fullName evidence="3">Tricarboxylate transport protein TctC</fullName>
    </submittedName>
</protein>